<dbReference type="FunFam" id="3.40.50.300:FF:000533">
    <property type="entry name" value="Helicase, Snf2 family"/>
    <property type="match status" value="1"/>
</dbReference>
<dbReference type="Pfam" id="PF00271">
    <property type="entry name" value="Helicase_C"/>
    <property type="match status" value="1"/>
</dbReference>
<evidence type="ECO:0000259" key="5">
    <source>
        <dbReference type="PROSITE" id="PS51194"/>
    </source>
</evidence>
<evidence type="ECO:0000256" key="1">
    <source>
        <dbReference type="ARBA" id="ARBA00022801"/>
    </source>
</evidence>
<keyword evidence="2" id="KW-0862">Zinc</keyword>
<dbReference type="AlphaFoldDB" id="A0A2W1LBJ1"/>
<dbReference type="PROSITE" id="PS51194">
    <property type="entry name" value="HELICASE_CTER"/>
    <property type="match status" value="1"/>
</dbReference>
<dbReference type="GO" id="GO:0016787">
    <property type="term" value="F:hydrolase activity"/>
    <property type="evidence" value="ECO:0007669"/>
    <property type="project" value="UniProtKB-KW"/>
</dbReference>
<dbReference type="GO" id="GO:0008270">
    <property type="term" value="F:zinc ion binding"/>
    <property type="evidence" value="ECO:0007669"/>
    <property type="project" value="UniProtKB-KW"/>
</dbReference>
<dbReference type="EMBL" id="QKRB01000042">
    <property type="protein sequence ID" value="PZD96109.1"/>
    <property type="molecule type" value="Genomic_DNA"/>
</dbReference>
<feature type="domain" description="Helicase C-terminal" evidence="5">
    <location>
        <begin position="914"/>
        <end position="1076"/>
    </location>
</feature>
<proteinExistence type="predicted"/>
<dbReference type="InterPro" id="IPR038718">
    <property type="entry name" value="SNF2-like_sf"/>
</dbReference>
<dbReference type="InterPro" id="IPR007527">
    <property type="entry name" value="Znf_SWIM"/>
</dbReference>
<dbReference type="RefSeq" id="WP_111146397.1">
    <property type="nucleotide sequence ID" value="NZ_QKRB01000042.1"/>
</dbReference>
<comment type="caution">
    <text evidence="6">The sequence shown here is derived from an EMBL/GenBank/DDBJ whole genome shotgun (WGS) entry which is preliminary data.</text>
</comment>
<reference evidence="6 7" key="1">
    <citation type="submission" date="2018-06" db="EMBL/GenBank/DDBJ databases">
        <title>Paenibacillus imtechensis sp. nov.</title>
        <authorList>
            <person name="Pinnaka A.K."/>
            <person name="Singh H."/>
            <person name="Kaur M."/>
        </authorList>
    </citation>
    <scope>NUCLEOTIDE SEQUENCE [LARGE SCALE GENOMIC DNA]</scope>
    <source>
        <strain evidence="6 7">SMB1</strain>
    </source>
</reference>
<evidence type="ECO:0000313" key="7">
    <source>
        <dbReference type="Proteomes" id="UP000249522"/>
    </source>
</evidence>
<dbReference type="GO" id="GO:0004386">
    <property type="term" value="F:helicase activity"/>
    <property type="evidence" value="ECO:0007669"/>
    <property type="project" value="UniProtKB-KW"/>
</dbReference>
<dbReference type="Pfam" id="PF00176">
    <property type="entry name" value="SNF2-rel_dom"/>
    <property type="match status" value="1"/>
</dbReference>
<dbReference type="InterPro" id="IPR013663">
    <property type="entry name" value="Helicase_SWF/SNF/SWI_bac"/>
</dbReference>
<evidence type="ECO:0000313" key="6">
    <source>
        <dbReference type="EMBL" id="PZD96109.1"/>
    </source>
</evidence>
<keyword evidence="2" id="KW-0479">Metal-binding</keyword>
<dbReference type="InterPro" id="IPR014001">
    <property type="entry name" value="Helicase_ATP-bd"/>
</dbReference>
<evidence type="ECO:0000259" key="3">
    <source>
        <dbReference type="PROSITE" id="PS50966"/>
    </source>
</evidence>
<keyword evidence="1" id="KW-0378">Hydrolase</keyword>
<keyword evidence="6" id="KW-0347">Helicase</keyword>
<organism evidence="6 7">
    <name type="scientific">Paenibacillus sambharensis</name>
    <dbReference type="NCBI Taxonomy" id="1803190"/>
    <lineage>
        <taxon>Bacteria</taxon>
        <taxon>Bacillati</taxon>
        <taxon>Bacillota</taxon>
        <taxon>Bacilli</taxon>
        <taxon>Bacillales</taxon>
        <taxon>Paenibacillaceae</taxon>
        <taxon>Paenibacillus</taxon>
    </lineage>
</organism>
<keyword evidence="6" id="KW-0547">Nucleotide-binding</keyword>
<sequence>MSFQLNESIMRRLCGRFAYEDGEHLYKSGLVSVMRPDPGLRSYKAEVGGGDGGGRVSVQFPADGEIAADCSCPVFHPEDQYCMHIAAALHAIHALEQTEGLLAEEEAAFSDQDYTFLMDQVLELFDEGPQRMTATGSYYDNRTELTITFICSVIMTRDNRPVLGIELMAGIGKLYAVKEICDFLEQVDNRRAYRLSRSLVYDAEQHSFKPHDHKVIQLLTDIAYMQQQEKSLKGGRSSGRLLPVPSAMWSELVPLLTAASSVKLLQEGHLYEGDIITDGRLPLVFELDQSDRLEGGYRLQIRGLEGIVLLEAYGLVQAKGSLVRMPARRIKRLSELVQLLSVSASRQLHMTAGQAGAFLNKAVPGLAQIGEVQVAEAVASVLVQEPLQASLFLDRIKDRLLAGLEYRYGDIVFNPLDEPAGREGSAQERIFIREEDKEQRISALFEQSAWMRTEGGYVLAGEEEEYHFLSQILPDLEKQVKVYATSAVKARIFKDQVGPKVNISFDERTDWLEFKFDIDGIPEAEIRKIIRALQEKRRYYRLPDGALLPMDNEQFQEIIRLMNETGLHKLNWEGTTAKLPLTSGLQLDSYDRQSRGAVSLNRSLRLLLEHMRNPDHLNFPVPEGMEAVLRDYQRYGYQWLKTLAHYRFGGILADEMGLGKTVQSIAFLASVLQEIRSSGQPALIVCPASLIYNWHRELGRFAPAVKAVIVDGSKAERKTALRNLSSADVLITSYPLLRRDADVFAQILFHTLIVDEAQAFKNYTTQTAQAVKAVQARHRFALTGTPVENRLEELWSIYNVVFPGLLPARKAFMELTGEAVAKRIRPFLLRRLKSDVLQELPGKIESVQLSELLPEQKKLYAAYLAELRQETLKHLNAGGFQKQRIRILAGLTRLRQLCCHPALFVEGYSGKSAKFDQLLDMVREFRSAGRRVLVFSQFTEMLGLIAREFGQQGVPYFYLDGGTGARERVELCARFNSGEKDVFLLSLKAGGTGLNLTGADTIILYDLWWNPAVEQQAADRAHRIGQTRVVQVIRMIAEGTIEENMARLQQRKMNLVDEVLRPNESGASVLTEDDIRELLML</sequence>
<dbReference type="Gene3D" id="3.40.50.10810">
    <property type="entry name" value="Tandem AAA-ATPase domain"/>
    <property type="match status" value="1"/>
</dbReference>
<protein>
    <submittedName>
        <fullName evidence="6">Helicase SNF</fullName>
    </submittedName>
</protein>
<dbReference type="PROSITE" id="PS50966">
    <property type="entry name" value="ZF_SWIM"/>
    <property type="match status" value="1"/>
</dbReference>
<evidence type="ECO:0000256" key="2">
    <source>
        <dbReference type="PROSITE-ProRule" id="PRU00325"/>
    </source>
</evidence>
<feature type="domain" description="SWIM-type" evidence="3">
    <location>
        <begin position="56"/>
        <end position="93"/>
    </location>
</feature>
<dbReference type="Pfam" id="PF08455">
    <property type="entry name" value="SNF2_assoc"/>
    <property type="match status" value="1"/>
</dbReference>
<accession>A0A2W1LBJ1</accession>
<keyword evidence="6" id="KW-0067">ATP-binding</keyword>
<dbReference type="InterPro" id="IPR000330">
    <property type="entry name" value="SNF2_N"/>
</dbReference>
<dbReference type="OrthoDB" id="9760715at2"/>
<dbReference type="SUPFAM" id="SSF52540">
    <property type="entry name" value="P-loop containing nucleoside triphosphate hydrolases"/>
    <property type="match status" value="2"/>
</dbReference>
<name>A0A2W1LBJ1_9BACL</name>
<dbReference type="InterPro" id="IPR049730">
    <property type="entry name" value="SNF2/RAD54-like_C"/>
</dbReference>
<gene>
    <name evidence="6" type="ORF">DNH61_09345</name>
</gene>
<dbReference type="PANTHER" id="PTHR10799">
    <property type="entry name" value="SNF2/RAD54 HELICASE FAMILY"/>
    <property type="match status" value="1"/>
</dbReference>
<keyword evidence="2" id="KW-0863">Zinc-finger</keyword>
<dbReference type="InterPro" id="IPR001650">
    <property type="entry name" value="Helicase_C-like"/>
</dbReference>
<feature type="domain" description="Helicase ATP-binding" evidence="4">
    <location>
        <begin position="641"/>
        <end position="804"/>
    </location>
</feature>
<evidence type="ECO:0000259" key="4">
    <source>
        <dbReference type="PROSITE" id="PS51192"/>
    </source>
</evidence>
<dbReference type="SMART" id="SM00490">
    <property type="entry name" value="HELICc"/>
    <property type="match status" value="1"/>
</dbReference>
<dbReference type="SMART" id="SM00487">
    <property type="entry name" value="DEXDc"/>
    <property type="match status" value="1"/>
</dbReference>
<dbReference type="PROSITE" id="PS51192">
    <property type="entry name" value="HELICASE_ATP_BIND_1"/>
    <property type="match status" value="1"/>
</dbReference>
<dbReference type="Proteomes" id="UP000249522">
    <property type="component" value="Unassembled WGS sequence"/>
</dbReference>
<dbReference type="InterPro" id="IPR027417">
    <property type="entry name" value="P-loop_NTPase"/>
</dbReference>
<dbReference type="Gene3D" id="3.40.50.300">
    <property type="entry name" value="P-loop containing nucleotide triphosphate hydrolases"/>
    <property type="match status" value="1"/>
</dbReference>
<keyword evidence="7" id="KW-1185">Reference proteome</keyword>
<dbReference type="GO" id="GO:0005524">
    <property type="term" value="F:ATP binding"/>
    <property type="evidence" value="ECO:0007669"/>
    <property type="project" value="InterPro"/>
</dbReference>
<dbReference type="CDD" id="cd18793">
    <property type="entry name" value="SF2_C_SNF"/>
    <property type="match status" value="1"/>
</dbReference>